<gene>
    <name evidence="1" type="ORF">NMU02_06925</name>
</gene>
<dbReference type="InterPro" id="IPR008969">
    <property type="entry name" value="CarboxyPept-like_regulatory"/>
</dbReference>
<reference evidence="1 2" key="1">
    <citation type="submission" date="2022-07" db="EMBL/GenBank/DDBJ databases">
        <title>Fecal culturing of patients with breast cancer.</title>
        <authorList>
            <person name="Teng N.M.Y."/>
            <person name="Kiu R."/>
            <person name="Evans R."/>
            <person name="Baker D.J."/>
            <person name="Zenner C."/>
            <person name="Robinson S.D."/>
            <person name="Hall L.J."/>
        </authorList>
    </citation>
    <scope>NUCLEOTIDE SEQUENCE [LARGE SCALE GENOMIC DNA]</scope>
    <source>
        <strain evidence="1 2">LH1063</strain>
    </source>
</reference>
<name>A0ABT1MHG2_9BACT</name>
<evidence type="ECO:0000313" key="2">
    <source>
        <dbReference type="Proteomes" id="UP001205603"/>
    </source>
</evidence>
<proteinExistence type="predicted"/>
<dbReference type="Gene3D" id="2.60.40.1120">
    <property type="entry name" value="Carboxypeptidase-like, regulatory domain"/>
    <property type="match status" value="1"/>
</dbReference>
<dbReference type="SUPFAM" id="SSF49464">
    <property type="entry name" value="Carboxypeptidase regulatory domain-like"/>
    <property type="match status" value="1"/>
</dbReference>
<sequence length="119" mass="12877">MRTVLIWIVLVTFWGINGFAADKNTENNASKNETRVTATQVSSCTVSGNVYDMVAGESLTGVTVSVNGKKVFTDMDGNFSIPEVTGTECEIKVSMISYKPLVLKVPVRDASGLKINLQQ</sequence>
<dbReference type="Pfam" id="PF13715">
    <property type="entry name" value="CarbopepD_reg_2"/>
    <property type="match status" value="1"/>
</dbReference>
<dbReference type="RefSeq" id="WP_255026865.1">
    <property type="nucleotide sequence ID" value="NZ_JANDHW010000005.1"/>
</dbReference>
<dbReference type="EMBL" id="JANDHW010000005">
    <property type="protein sequence ID" value="MCP9611821.1"/>
    <property type="molecule type" value="Genomic_DNA"/>
</dbReference>
<keyword evidence="2" id="KW-1185">Reference proteome</keyword>
<dbReference type="Proteomes" id="UP001205603">
    <property type="component" value="Unassembled WGS sequence"/>
</dbReference>
<comment type="caution">
    <text evidence="1">The sequence shown here is derived from an EMBL/GenBank/DDBJ whole genome shotgun (WGS) entry which is preliminary data.</text>
</comment>
<evidence type="ECO:0000313" key="1">
    <source>
        <dbReference type="EMBL" id="MCP9611821.1"/>
    </source>
</evidence>
<protein>
    <submittedName>
        <fullName evidence="1">Carboxypeptidase-like regulatory domain-containing protein</fullName>
    </submittedName>
</protein>
<organism evidence="1 2">
    <name type="scientific">Coprobacter tertius</name>
    <dbReference type="NCBI Taxonomy" id="2944915"/>
    <lineage>
        <taxon>Bacteria</taxon>
        <taxon>Pseudomonadati</taxon>
        <taxon>Bacteroidota</taxon>
        <taxon>Bacteroidia</taxon>
        <taxon>Bacteroidales</taxon>
        <taxon>Barnesiellaceae</taxon>
        <taxon>Coprobacter</taxon>
    </lineage>
</organism>
<accession>A0ABT1MHG2</accession>